<feature type="region of interest" description="Disordered" evidence="2">
    <location>
        <begin position="341"/>
        <end position="367"/>
    </location>
</feature>
<dbReference type="Proteomes" id="UP001501285">
    <property type="component" value="Unassembled WGS sequence"/>
</dbReference>
<dbReference type="InterPro" id="IPR036291">
    <property type="entry name" value="NAD(P)-bd_dom_sf"/>
</dbReference>
<name>A0ABN2U847_9MICO</name>
<evidence type="ECO:0000256" key="1">
    <source>
        <dbReference type="ARBA" id="ARBA00007637"/>
    </source>
</evidence>
<keyword evidence="5" id="KW-1185">Reference proteome</keyword>
<gene>
    <name evidence="4" type="ORF">GCM10009740_22350</name>
</gene>
<protein>
    <submittedName>
        <fullName evidence="4">NAD-dependent epimerase/dehydratase family protein</fullName>
    </submittedName>
</protein>
<dbReference type="PANTHER" id="PTHR43000">
    <property type="entry name" value="DTDP-D-GLUCOSE 4,6-DEHYDRATASE-RELATED"/>
    <property type="match status" value="1"/>
</dbReference>
<comment type="caution">
    <text evidence="4">The sequence shown here is derived from an EMBL/GenBank/DDBJ whole genome shotgun (WGS) entry which is preliminary data.</text>
</comment>
<dbReference type="InterPro" id="IPR020904">
    <property type="entry name" value="Sc_DH/Rdtase_CS"/>
</dbReference>
<evidence type="ECO:0000256" key="2">
    <source>
        <dbReference type="SAM" id="MobiDB-lite"/>
    </source>
</evidence>
<dbReference type="PRINTS" id="PR01713">
    <property type="entry name" value="NUCEPIMERASE"/>
</dbReference>
<dbReference type="InterPro" id="IPR001509">
    <property type="entry name" value="Epimerase_deHydtase"/>
</dbReference>
<accession>A0ABN2U847</accession>
<evidence type="ECO:0000313" key="4">
    <source>
        <dbReference type="EMBL" id="GAA2031902.1"/>
    </source>
</evidence>
<reference evidence="4 5" key="1">
    <citation type="journal article" date="2019" name="Int. J. Syst. Evol. Microbiol.">
        <title>The Global Catalogue of Microorganisms (GCM) 10K type strain sequencing project: providing services to taxonomists for standard genome sequencing and annotation.</title>
        <authorList>
            <consortium name="The Broad Institute Genomics Platform"/>
            <consortium name="The Broad Institute Genome Sequencing Center for Infectious Disease"/>
            <person name="Wu L."/>
            <person name="Ma J."/>
        </authorList>
    </citation>
    <scope>NUCLEOTIDE SEQUENCE [LARGE SCALE GENOMIC DNA]</scope>
    <source>
        <strain evidence="4 5">JCM 14283</strain>
    </source>
</reference>
<dbReference type="PROSITE" id="PS00061">
    <property type="entry name" value="ADH_SHORT"/>
    <property type="match status" value="1"/>
</dbReference>
<feature type="domain" description="NAD-dependent epimerase/dehydratase" evidence="3">
    <location>
        <begin position="32"/>
        <end position="270"/>
    </location>
</feature>
<proteinExistence type="inferred from homology"/>
<dbReference type="SUPFAM" id="SSF51735">
    <property type="entry name" value="NAD(P)-binding Rossmann-fold domains"/>
    <property type="match status" value="1"/>
</dbReference>
<organism evidence="4 5">
    <name type="scientific">Terrabacter terrae</name>
    <dbReference type="NCBI Taxonomy" id="318434"/>
    <lineage>
        <taxon>Bacteria</taxon>
        <taxon>Bacillati</taxon>
        <taxon>Actinomycetota</taxon>
        <taxon>Actinomycetes</taxon>
        <taxon>Micrococcales</taxon>
        <taxon>Intrasporangiaceae</taxon>
        <taxon>Terrabacter</taxon>
    </lineage>
</organism>
<dbReference type="EMBL" id="BAAANB010000021">
    <property type="protein sequence ID" value="GAA2031902.1"/>
    <property type="molecule type" value="Genomic_DNA"/>
</dbReference>
<dbReference type="Pfam" id="PF01370">
    <property type="entry name" value="Epimerase"/>
    <property type="match status" value="1"/>
</dbReference>
<evidence type="ECO:0000259" key="3">
    <source>
        <dbReference type="Pfam" id="PF01370"/>
    </source>
</evidence>
<dbReference type="Gene3D" id="3.40.50.720">
    <property type="entry name" value="NAD(P)-binding Rossmann-like Domain"/>
    <property type="match status" value="1"/>
</dbReference>
<sequence length="367" mass="39011">MTLKKAELTSTDRGTEPWDWSAASQGGLVKLVLVTGAAGFIGSHVAELLLSEGWQVRGVDALTDGYAPAAKLRNISTLAHHPSFTLVREDLATAPLGPIVDGVEAVVHLAAEPGVSTSWGDSFPTYVERNVVATQRLLEAAARGHAPRVVYASSSSVYAPTLEAMRESSPLAPLSPYGVSKLAGECLVGAYAHERGVPTVSLRFFSVYGPRQRPDMAIHRFTEALLDGRAVSVYGDRTQRRDFTFVGDVARAVVSAVTAPVPSGTILNIARGAPVAIPDVLRMLEEEVRGEATVAPMPHRPGDTEQTFGDSRAAAAALGWRATTDLRLGLKHQVAWHRALRESPRDGVPPVVPAEGPPTSVQGGWAR</sequence>
<dbReference type="Gene3D" id="3.90.25.10">
    <property type="entry name" value="UDP-galactose 4-epimerase, domain 1"/>
    <property type="match status" value="1"/>
</dbReference>
<evidence type="ECO:0000313" key="5">
    <source>
        <dbReference type="Proteomes" id="UP001501285"/>
    </source>
</evidence>
<comment type="similarity">
    <text evidence="1">Belongs to the NAD(P)-dependent epimerase/dehydratase family.</text>
</comment>